<proteinExistence type="predicted"/>
<organism evidence="2 3">
    <name type="scientific">Microbacterium dauci</name>
    <dbReference type="NCBI Taxonomy" id="3048008"/>
    <lineage>
        <taxon>Bacteria</taxon>
        <taxon>Bacillati</taxon>
        <taxon>Actinomycetota</taxon>
        <taxon>Actinomycetes</taxon>
        <taxon>Micrococcales</taxon>
        <taxon>Microbacteriaceae</taxon>
        <taxon>Microbacterium</taxon>
    </lineage>
</organism>
<dbReference type="Proteomes" id="UP001321481">
    <property type="component" value="Unassembled WGS sequence"/>
</dbReference>
<evidence type="ECO:0000313" key="2">
    <source>
        <dbReference type="EMBL" id="MDJ1113705.1"/>
    </source>
</evidence>
<name>A0ABT6ZC24_9MICO</name>
<evidence type="ECO:0000313" key="3">
    <source>
        <dbReference type="Proteomes" id="UP001321481"/>
    </source>
</evidence>
<feature type="transmembrane region" description="Helical" evidence="1">
    <location>
        <begin position="12"/>
        <end position="34"/>
    </location>
</feature>
<protein>
    <submittedName>
        <fullName evidence="2">Uncharacterized protein</fullName>
    </submittedName>
</protein>
<dbReference type="RefSeq" id="WP_283715141.1">
    <property type="nucleotide sequence ID" value="NZ_JASJND010000002.1"/>
</dbReference>
<sequence length="221" mass="23841">MDATRRRHTRRRILSWIPISVVALICAGFVVGAVTMQDSWWTDPEPTAAADQRTPKGMSMFTGTGVDYLSREGFVRIELRDGAETATMLGLDADGTRTITPIVPVDTLVLAEDGVLDLGLVREIVIETTDDAVSAVHLRTDNDGAWTGAYAEVATVATDWGYTDADLATMRDTLTDRAQDSHGDPYAATLDDRTHLGATVSAEIAVDQRAASVTATFTIRP</sequence>
<accession>A0ABT6ZC24</accession>
<keyword evidence="3" id="KW-1185">Reference proteome</keyword>
<comment type="caution">
    <text evidence="2">The sequence shown here is derived from an EMBL/GenBank/DDBJ whole genome shotgun (WGS) entry which is preliminary data.</text>
</comment>
<evidence type="ECO:0000256" key="1">
    <source>
        <dbReference type="SAM" id="Phobius"/>
    </source>
</evidence>
<dbReference type="EMBL" id="JASJND010000002">
    <property type="protein sequence ID" value="MDJ1113705.1"/>
    <property type="molecule type" value="Genomic_DNA"/>
</dbReference>
<gene>
    <name evidence="2" type="ORF">QNI14_04495</name>
</gene>
<reference evidence="2 3" key="1">
    <citation type="submission" date="2023-05" db="EMBL/GenBank/DDBJ databases">
        <title>Microbacterium dauci sp.nov., Isolated from Carrot Rhizosphere Soil.</title>
        <authorList>
            <person name="Xiao Z."/>
            <person name="Zheng J."/>
        </authorList>
    </citation>
    <scope>NUCLEOTIDE SEQUENCE [LARGE SCALE GENOMIC DNA]</scope>
    <source>
        <strain evidence="2 3">LX3-4</strain>
    </source>
</reference>
<keyword evidence="1" id="KW-0472">Membrane</keyword>
<keyword evidence="1" id="KW-0812">Transmembrane</keyword>
<keyword evidence="1" id="KW-1133">Transmembrane helix</keyword>